<dbReference type="PROSITE" id="PS50092">
    <property type="entry name" value="TSP1"/>
    <property type="match status" value="2"/>
</dbReference>
<evidence type="ECO:0000313" key="4">
    <source>
        <dbReference type="RefSeq" id="XP_022295736.1"/>
    </source>
</evidence>
<accession>A0A8B8AX80</accession>
<evidence type="ECO:0000256" key="1">
    <source>
        <dbReference type="ARBA" id="ARBA00023157"/>
    </source>
</evidence>
<proteinExistence type="predicted"/>
<dbReference type="SMART" id="SM00209">
    <property type="entry name" value="TSP1"/>
    <property type="match status" value="3"/>
</dbReference>
<dbReference type="RefSeq" id="XP_022295736.1">
    <property type="nucleotide sequence ID" value="XM_022440028.1"/>
</dbReference>
<dbReference type="GeneID" id="111105679"/>
<dbReference type="OrthoDB" id="6130554at2759"/>
<dbReference type="InterPro" id="IPR036383">
    <property type="entry name" value="TSP1_rpt_sf"/>
</dbReference>
<dbReference type="Pfam" id="PF00090">
    <property type="entry name" value="TSP_1"/>
    <property type="match status" value="3"/>
</dbReference>
<dbReference type="InterPro" id="IPR000884">
    <property type="entry name" value="TSP1_rpt"/>
</dbReference>
<keyword evidence="3" id="KW-1185">Reference proteome</keyword>
<organism evidence="3 4">
    <name type="scientific">Crassostrea virginica</name>
    <name type="common">Eastern oyster</name>
    <dbReference type="NCBI Taxonomy" id="6565"/>
    <lineage>
        <taxon>Eukaryota</taxon>
        <taxon>Metazoa</taxon>
        <taxon>Spiralia</taxon>
        <taxon>Lophotrochozoa</taxon>
        <taxon>Mollusca</taxon>
        <taxon>Bivalvia</taxon>
        <taxon>Autobranchia</taxon>
        <taxon>Pteriomorphia</taxon>
        <taxon>Ostreida</taxon>
        <taxon>Ostreoidea</taxon>
        <taxon>Ostreidae</taxon>
        <taxon>Crassostrea</taxon>
    </lineage>
</organism>
<gene>
    <name evidence="4" type="primary">LOC111105679</name>
</gene>
<dbReference type="SUPFAM" id="SSF82895">
    <property type="entry name" value="TSP-1 type 1 repeat"/>
    <property type="match status" value="3"/>
</dbReference>
<evidence type="ECO:0000259" key="2">
    <source>
        <dbReference type="Pfam" id="PF17517"/>
    </source>
</evidence>
<dbReference type="InterPro" id="IPR035234">
    <property type="entry name" value="IgGFc-bd_N"/>
</dbReference>
<reference evidence="4" key="1">
    <citation type="submission" date="2025-08" db="UniProtKB">
        <authorList>
            <consortium name="RefSeq"/>
        </authorList>
    </citation>
    <scope>IDENTIFICATION</scope>
    <source>
        <tissue evidence="4">Whole sample</tissue>
    </source>
</reference>
<keyword evidence="1" id="KW-1015">Disulfide bond</keyword>
<dbReference type="PANTHER" id="PTHR46534:SF1">
    <property type="entry name" value="IGGFC-BINDING PROTEIN N-TERMINAL DOMAIN-CONTAINING PROTEIN"/>
    <property type="match status" value="1"/>
</dbReference>
<feature type="domain" description="IgGFc-binding protein N-terminal" evidence="2">
    <location>
        <begin position="425"/>
        <end position="727"/>
    </location>
</feature>
<dbReference type="PANTHER" id="PTHR46534">
    <property type="entry name" value="IGGFC_BINDING DOMAIN-CONTAINING PROTEIN"/>
    <property type="match status" value="1"/>
</dbReference>
<dbReference type="AlphaFoldDB" id="A0A8B8AX80"/>
<dbReference type="Gene3D" id="2.20.100.10">
    <property type="entry name" value="Thrombospondin type-1 (TSP1) repeat"/>
    <property type="match status" value="3"/>
</dbReference>
<dbReference type="KEGG" id="cvn:111105679"/>
<sequence>MTKAKHLATVLCTKSMARLALLVVAYVLGLTILEVDGTCRNYCDYRSTGQGTKPCTKKQSQQGTSYRRCGLLWASRCKKGTYTYYSTVNACCKRTCRVNGRWEDWSSWSLYSSCSRSCGTGTKKYVRKRHCTNPSPKNGGNSCYGRSVEYKHRTCFNKYCPVNCHWRSWGSWSYQGGCSVSCGGGTRTIIRTRSSSEARYGGKVCSGKSQQTRKRRCNVNPCSEDGGWSSWSSWKKLGTCPVTCGVGETKYVRTRACDNPTPSRGGKDCEGSKTDIAMKMCSTTACPAQEPTQCKARTCSQHGKCGCTFGFYGNGFTCKGSRGKRFLLLFMETISDLQSDLANNRSTEIHVAALADSKLTLKSSSENIKSLPFSAGKAISQGVSKLEIPVSFRTTDLKTERKAIMLESSTPVSVVTLNHDGYSSDSSLILPVERLGRKYVVGSTDPFSNRDKAHSSQVAIAALQDKTTVTVKLKFKSNSSLAYQNKQYFSGDKIAVNLNRFESFQLSERTDLTGTFVEANHPVAVFAGNRCNKLQRYGFCSHLMEQLPPIEDLDTEYIVPPSLETSGTRIRMVASQRTKVEFFFNGGKREKILEPGTYKDAEFHGEHSVHLKADKPLMVLSFAIRMARGGEGDPYMSLVPGFNQYLCQYFVLVPGGYTKNFLSIIMKADSKSSLRIDGKQLSKDDTVSEIKVVASHDNYLVYVVRTRPGGHKVETLDNSRFGLMIHGQTDGDSYGYAANVVKVS</sequence>
<dbReference type="Pfam" id="PF17517">
    <property type="entry name" value="IgGFc_binding"/>
    <property type="match status" value="1"/>
</dbReference>
<evidence type="ECO:0000313" key="3">
    <source>
        <dbReference type="Proteomes" id="UP000694844"/>
    </source>
</evidence>
<dbReference type="FunFam" id="2.20.100.10:FF:000001">
    <property type="entry name" value="semaphorin-5A isoform X1"/>
    <property type="match status" value="2"/>
</dbReference>
<dbReference type="Proteomes" id="UP000694844">
    <property type="component" value="Chromosome 8"/>
</dbReference>
<protein>
    <submittedName>
        <fullName evidence="4">Uncharacterized protein LOC111105679 isoform X1</fullName>
    </submittedName>
</protein>
<name>A0A8B8AX80_CRAVI</name>